<organism evidence="1 2">
    <name type="scientific">Xyrichtys novacula</name>
    <name type="common">Pearly razorfish</name>
    <name type="synonym">Hemipteronotus novacula</name>
    <dbReference type="NCBI Taxonomy" id="13765"/>
    <lineage>
        <taxon>Eukaryota</taxon>
        <taxon>Metazoa</taxon>
        <taxon>Chordata</taxon>
        <taxon>Craniata</taxon>
        <taxon>Vertebrata</taxon>
        <taxon>Euteleostomi</taxon>
        <taxon>Actinopterygii</taxon>
        <taxon>Neopterygii</taxon>
        <taxon>Teleostei</taxon>
        <taxon>Neoteleostei</taxon>
        <taxon>Acanthomorphata</taxon>
        <taxon>Eupercaria</taxon>
        <taxon>Labriformes</taxon>
        <taxon>Labridae</taxon>
        <taxon>Xyrichtys</taxon>
    </lineage>
</organism>
<protein>
    <submittedName>
        <fullName evidence="1">Uncharacterized protein</fullName>
    </submittedName>
</protein>
<dbReference type="InterPro" id="IPR043504">
    <property type="entry name" value="Peptidase_S1_PA_chymotrypsin"/>
</dbReference>
<gene>
    <name evidence="1" type="ORF">XNOV1_A039864</name>
</gene>
<dbReference type="EMBL" id="OY660886">
    <property type="protein sequence ID" value="CAJ1085852.1"/>
    <property type="molecule type" value="Genomic_DNA"/>
</dbReference>
<name>A0AAV1HIH8_XYRNO</name>
<dbReference type="SUPFAM" id="SSF50494">
    <property type="entry name" value="Trypsin-like serine proteases"/>
    <property type="match status" value="1"/>
</dbReference>
<dbReference type="Proteomes" id="UP001178508">
    <property type="component" value="Chromosome 23"/>
</dbReference>
<accession>A0AAV1HIH8</accession>
<keyword evidence="2" id="KW-1185">Reference proteome</keyword>
<evidence type="ECO:0000313" key="1">
    <source>
        <dbReference type="EMBL" id="CAJ1085852.1"/>
    </source>
</evidence>
<dbReference type="AlphaFoldDB" id="A0AAV1HIH8"/>
<sequence length="129" mass="14097">MDFFPQDDLGGPLMIHHHDCMVQIGVVRFDSNCPTPASARPYINTASFADFIKNVTQSEPACMVPVFPGKNPEAGFKCPPTETPKPPKCPNPSSPDCNDDSVFSSGVNVISSFRIISLCLLGFMFYSTY</sequence>
<proteinExistence type="predicted"/>
<dbReference type="Gene3D" id="2.40.10.10">
    <property type="entry name" value="Trypsin-like serine proteases"/>
    <property type="match status" value="1"/>
</dbReference>
<dbReference type="InterPro" id="IPR009003">
    <property type="entry name" value="Peptidase_S1_PA"/>
</dbReference>
<evidence type="ECO:0000313" key="2">
    <source>
        <dbReference type="Proteomes" id="UP001178508"/>
    </source>
</evidence>
<reference evidence="1" key="1">
    <citation type="submission" date="2023-08" db="EMBL/GenBank/DDBJ databases">
        <authorList>
            <person name="Alioto T."/>
            <person name="Alioto T."/>
            <person name="Gomez Garrido J."/>
        </authorList>
    </citation>
    <scope>NUCLEOTIDE SEQUENCE</scope>
</reference>